<dbReference type="InterPro" id="IPR011050">
    <property type="entry name" value="Pectin_lyase_fold/virulence"/>
</dbReference>
<dbReference type="GO" id="GO:0005576">
    <property type="term" value="C:extracellular region"/>
    <property type="evidence" value="ECO:0007669"/>
    <property type="project" value="UniProtKB-SubCell"/>
</dbReference>
<evidence type="ECO:0000256" key="3">
    <source>
        <dbReference type="ARBA" id="ARBA00004613"/>
    </source>
</evidence>
<name>A0A8J4FAN0_9CHLO</name>
<proteinExistence type="predicted"/>
<protein>
    <recommendedName>
        <fullName evidence="11">Right handed beta helix domain-containing protein</fullName>
    </recommendedName>
</protein>
<evidence type="ECO:0000256" key="2">
    <source>
        <dbReference type="ARBA" id="ARBA00004442"/>
    </source>
</evidence>
<dbReference type="Proteomes" id="UP000747399">
    <property type="component" value="Unassembled WGS sequence"/>
</dbReference>
<comment type="subcellular location">
    <subcellularLocation>
        <location evidence="1">Cell envelope</location>
    </subcellularLocation>
    <subcellularLocation>
        <location evidence="2">Cell outer membrane</location>
    </subcellularLocation>
    <subcellularLocation>
        <location evidence="3">Secreted</location>
    </subcellularLocation>
</comment>
<evidence type="ECO:0000313" key="9">
    <source>
        <dbReference type="EMBL" id="GIL67276.1"/>
    </source>
</evidence>
<comment type="caution">
    <text evidence="9">The sequence shown here is derived from an EMBL/GenBank/DDBJ whole genome shotgun (WGS) entry which is preliminary data.</text>
</comment>
<keyword evidence="4" id="KW-0964">Secreted</keyword>
<feature type="signal peptide" evidence="8">
    <location>
        <begin position="1"/>
        <end position="39"/>
    </location>
</feature>
<sequence>MMMGLHKDPTRTGAAPLAVLVLFGTLLLALMQQQTGATAAATVKTTAPPPKSPPLSRGIQPVTCQVILIGAATGSTPSSGTANLKIVQQAYVKCIGGGSAVQPVNVTVGGHLMAFAAKWAGVAVSQKVGADDDWTIAFNDVPYLRLRDSVVRDLPYSSRSALLQCANCSRVELLNVTTTKLQPASNTKSSVLFHGPIHATNVSYVSLTNFNCSDVRDAHGWGCVFLQYNTRSVSAVAPPALAVVGSSFRSNSVTRRGLYGTLHALKTGTFSRSFGLGLVVVGPFDPVPLPSTASLAISLSGVQAVNNTGGFGTVLSVMSNMSMGSLSIAESQFLDNIADASGAAVSLVAPVKSILINATQFEGNAAINGNGGALFLANGTSVLSITGKSSFLKNSAEAGQGGAIHSTSGVQMMHLDSESYLDENFAAFGNGGAICVGALGALNMTGRSRMSRNVARNGGALYIAAGPTAYITLESGSKFSSNIVTEYGGAVAVAAGGLGQISILGGSSLLYNEAQTGGGAIAVLSGDVGRIRVADGSKIAECRTNSDGDGGAVLVATGNLREVEVIYGSEVRDNVAVGGSGGAFAVYGSSSAISVIVNGSSSLSGNVAGMHGGVAAFTAPYGIVRLDGANVSGNVATKGNGGAFYLCPPHRTEHRSGETFSVVLVNVTLTDNQAGGSGGAIFLSPLSPSQPVDFGSASMRVEEIVIADLYLIAAANSTVQRNMAGGAGGAVLATASETSGLRVHFANCTFDANRAGDMALAAAAAAAATATGEVLTTIELVDPGLGGVVAVAGLMDDIRRWPSINAAAQAALSPSSYEPISTARRSCYVAIYNSVFTNSSATEKGGALHLTTCTASVDGSLFTDNTAGQSAGAIAMSSPGLPTATIPDGPEASWWHSLLVRNSTFTGNKARDGGAISTVTSGMVGLYGSVFDSNGALGAHGGAVSVRSPLSMSFGHALEISSCRLMSNQAYTYGGAVFSGVMNVVRISNSTFVSNVAQHSGGGFALVMENKDDFARLIHLEISDTELLRNTASQDGGALYFAVEMLPPALLRGLTVRNNTAARGGAWSMIPPKPMEWMPSVLLFKEYAGDKDFYTVGEGSSVYIIGLPEYDTPAN</sequence>
<dbReference type="AlphaFoldDB" id="A0A8J4FAN0"/>
<evidence type="ECO:0000256" key="5">
    <source>
        <dbReference type="ARBA" id="ARBA00022729"/>
    </source>
</evidence>
<evidence type="ECO:0000256" key="8">
    <source>
        <dbReference type="SAM" id="SignalP"/>
    </source>
</evidence>
<dbReference type="PANTHER" id="PTHR11319">
    <property type="entry name" value="G PROTEIN-COUPLED RECEPTOR-RELATED"/>
    <property type="match status" value="1"/>
</dbReference>
<keyword evidence="7" id="KW-0998">Cell outer membrane</keyword>
<dbReference type="Pfam" id="PF02415">
    <property type="entry name" value="Chlam_PMP"/>
    <property type="match status" value="3"/>
</dbReference>
<evidence type="ECO:0000313" key="10">
    <source>
        <dbReference type="Proteomes" id="UP000747399"/>
    </source>
</evidence>
<dbReference type="PANTHER" id="PTHR11319:SF35">
    <property type="entry name" value="OUTER MEMBRANE PROTEIN PMPC-RELATED"/>
    <property type="match status" value="1"/>
</dbReference>
<keyword evidence="5 8" id="KW-0732">Signal</keyword>
<keyword evidence="6" id="KW-0472">Membrane</keyword>
<evidence type="ECO:0000256" key="7">
    <source>
        <dbReference type="ARBA" id="ARBA00023237"/>
    </source>
</evidence>
<dbReference type="SUPFAM" id="SSF51126">
    <property type="entry name" value="Pectin lyase-like"/>
    <property type="match status" value="1"/>
</dbReference>
<dbReference type="EMBL" id="BNCO01000096">
    <property type="protein sequence ID" value="GIL67276.1"/>
    <property type="molecule type" value="Genomic_DNA"/>
</dbReference>
<keyword evidence="10" id="KW-1185">Reference proteome</keyword>
<evidence type="ECO:0000256" key="4">
    <source>
        <dbReference type="ARBA" id="ARBA00022525"/>
    </source>
</evidence>
<organism evidence="9 10">
    <name type="scientific">Volvox africanus</name>
    <dbReference type="NCBI Taxonomy" id="51714"/>
    <lineage>
        <taxon>Eukaryota</taxon>
        <taxon>Viridiplantae</taxon>
        <taxon>Chlorophyta</taxon>
        <taxon>core chlorophytes</taxon>
        <taxon>Chlorophyceae</taxon>
        <taxon>CS clade</taxon>
        <taxon>Chlamydomonadales</taxon>
        <taxon>Volvocaceae</taxon>
        <taxon>Volvox</taxon>
    </lineage>
</organism>
<evidence type="ECO:0000256" key="1">
    <source>
        <dbReference type="ARBA" id="ARBA00004196"/>
    </source>
</evidence>
<feature type="chain" id="PRO_5035278582" description="Right handed beta helix domain-containing protein" evidence="8">
    <location>
        <begin position="40"/>
        <end position="1115"/>
    </location>
</feature>
<accession>A0A8J4FAN0</accession>
<dbReference type="InterPro" id="IPR003368">
    <property type="entry name" value="POMP_repeat"/>
</dbReference>
<evidence type="ECO:0008006" key="11">
    <source>
        <dbReference type="Google" id="ProtNLM"/>
    </source>
</evidence>
<evidence type="ECO:0000256" key="6">
    <source>
        <dbReference type="ARBA" id="ARBA00023136"/>
    </source>
</evidence>
<gene>
    <name evidence="9" type="ORF">Vafri_20688</name>
</gene>
<reference evidence="9" key="1">
    <citation type="journal article" date="2021" name="Proc. Natl. Acad. Sci. U.S.A.">
        <title>Three genomes in the algal genus Volvox reveal the fate of a haploid sex-determining region after a transition to homothallism.</title>
        <authorList>
            <person name="Yamamoto K."/>
            <person name="Hamaji T."/>
            <person name="Kawai-Toyooka H."/>
            <person name="Matsuzaki R."/>
            <person name="Takahashi F."/>
            <person name="Nishimura Y."/>
            <person name="Kawachi M."/>
            <person name="Noguchi H."/>
            <person name="Minakuchi Y."/>
            <person name="Umen J.G."/>
            <person name="Toyoda A."/>
            <person name="Nozaki H."/>
        </authorList>
    </citation>
    <scope>NUCLEOTIDE SEQUENCE</scope>
    <source>
        <strain evidence="9">NIES-3780</strain>
    </source>
</reference>